<evidence type="ECO:0000313" key="2">
    <source>
        <dbReference type="EMBL" id="HHV68773.1"/>
    </source>
</evidence>
<name>A0A7V6PDF7_9HYPH</name>
<reference evidence="2 3" key="1">
    <citation type="journal article" date="2020" name="Biotechnol. Biofuels">
        <title>New insights from the biogas microbiome by comprehensive genome-resolved metagenomics of nearly 1600 species originating from multiple anaerobic digesters.</title>
        <authorList>
            <person name="Campanaro S."/>
            <person name="Treu L."/>
            <person name="Rodriguez-R L.M."/>
            <person name="Kovalovszki A."/>
            <person name="Ziels R.M."/>
            <person name="Maus I."/>
            <person name="Zhu X."/>
            <person name="Kougias P.G."/>
            <person name="Basile A."/>
            <person name="Luo G."/>
            <person name="Schluter A."/>
            <person name="Konstantinidis K.T."/>
            <person name="Angelidaki I."/>
        </authorList>
    </citation>
    <scope>NUCLEOTIDE SEQUENCE [LARGE SCALE GENOMIC DNA]</scope>
    <source>
        <strain evidence="2">AS04akNAM_66</strain>
    </source>
</reference>
<accession>A0A7V6PDF7</accession>
<dbReference type="AlphaFoldDB" id="A0A7V6PDF7"/>
<dbReference type="SUPFAM" id="SSF88659">
    <property type="entry name" value="Sigma3 and sigma4 domains of RNA polymerase sigma factors"/>
    <property type="match status" value="1"/>
</dbReference>
<evidence type="ECO:0000256" key="1">
    <source>
        <dbReference type="SAM" id="MobiDB-lite"/>
    </source>
</evidence>
<feature type="compositionally biased region" description="Basic and acidic residues" evidence="1">
    <location>
        <begin position="100"/>
        <end position="118"/>
    </location>
</feature>
<dbReference type="Gene3D" id="1.10.10.10">
    <property type="entry name" value="Winged helix-like DNA-binding domain superfamily/Winged helix DNA-binding domain"/>
    <property type="match status" value="1"/>
</dbReference>
<organism evidence="2 3">
    <name type="scientific">Brucella intermedia</name>
    <dbReference type="NCBI Taxonomy" id="94625"/>
    <lineage>
        <taxon>Bacteria</taxon>
        <taxon>Pseudomonadati</taxon>
        <taxon>Pseudomonadota</taxon>
        <taxon>Alphaproteobacteria</taxon>
        <taxon>Hyphomicrobiales</taxon>
        <taxon>Brucellaceae</taxon>
        <taxon>Brucella/Ochrobactrum group</taxon>
        <taxon>Brucella</taxon>
    </lineage>
</organism>
<dbReference type="InterPro" id="IPR036388">
    <property type="entry name" value="WH-like_DNA-bd_sf"/>
</dbReference>
<protein>
    <submittedName>
        <fullName evidence="2">Sigma-70 family RNA polymerase sigma factor</fullName>
    </submittedName>
</protein>
<gene>
    <name evidence="2" type="ORF">GXX48_14165</name>
</gene>
<dbReference type="InterPro" id="IPR013324">
    <property type="entry name" value="RNA_pol_sigma_r3/r4-like"/>
</dbReference>
<sequence>MADSSAADPEAEAARREEALALHRAIAALPSLWRRVLLRLELEKDTAEHISHILGIPEEDVRRVAESARAQIREKMHASGYPADIAGTVREPSRIPQPLQHRDRIERGLLGDVKGEAS</sequence>
<dbReference type="EMBL" id="DUMN01000398">
    <property type="protein sequence ID" value="HHV68773.1"/>
    <property type="molecule type" value="Genomic_DNA"/>
</dbReference>
<evidence type="ECO:0000313" key="3">
    <source>
        <dbReference type="Proteomes" id="UP000551563"/>
    </source>
</evidence>
<feature type="region of interest" description="Disordered" evidence="1">
    <location>
        <begin position="77"/>
        <end position="118"/>
    </location>
</feature>
<comment type="caution">
    <text evidence="2">The sequence shown here is derived from an EMBL/GenBank/DDBJ whole genome shotgun (WGS) entry which is preliminary data.</text>
</comment>
<dbReference type="Proteomes" id="UP000551563">
    <property type="component" value="Unassembled WGS sequence"/>
</dbReference>
<proteinExistence type="predicted"/>